<proteinExistence type="predicted"/>
<sequence>MPFAQYCTFFARILAIGANSLILLKYNFNHSANIMNKLILLPAVFLLAACGGNETDKIGRASTVFNMLGKNDRIEVEGFDDPDVQGITCYISYAKKGGLKETVNLEEDASDASVSCTQTAPSVSFDETAVRKPKEVFKRSASFAFKSQQIIRYYDPKRKTFAYLVYSDKIVQGSPKNSLSVVSCFGSNLQTDMPQAGSSGKMISGACMISNPIENPDKR</sequence>
<organism evidence="1 2">
    <name type="scientific">Neisseria cinerea ATCC 14685</name>
    <dbReference type="NCBI Taxonomy" id="546262"/>
    <lineage>
        <taxon>Bacteria</taxon>
        <taxon>Pseudomonadati</taxon>
        <taxon>Pseudomonadota</taxon>
        <taxon>Betaproteobacteria</taxon>
        <taxon>Neisseriales</taxon>
        <taxon>Neisseriaceae</taxon>
        <taxon>Neisseria</taxon>
    </lineage>
</organism>
<dbReference type="GO" id="GO:0005829">
    <property type="term" value="C:cytosol"/>
    <property type="evidence" value="ECO:0007669"/>
    <property type="project" value="TreeGrafter"/>
</dbReference>
<dbReference type="AlphaFoldDB" id="D0W0F0"/>
<evidence type="ECO:0000313" key="1">
    <source>
        <dbReference type="EMBL" id="EEZ72683.1"/>
    </source>
</evidence>
<gene>
    <name evidence="1" type="ORF">NEICINOT_03116</name>
</gene>
<protein>
    <submittedName>
        <fullName evidence="1">Protein CreA</fullName>
    </submittedName>
</protein>
<name>D0W0F0_NEICI</name>
<reference evidence="1 2" key="1">
    <citation type="submission" date="2009-10" db="EMBL/GenBank/DDBJ databases">
        <authorList>
            <person name="Weinstock G."/>
            <person name="Sodergren E."/>
            <person name="Clifton S."/>
            <person name="Fulton L."/>
            <person name="Fulton B."/>
            <person name="Courtney L."/>
            <person name="Fronick C."/>
            <person name="Harrison M."/>
            <person name="Strong C."/>
            <person name="Farmer C."/>
            <person name="Delahaunty K."/>
            <person name="Markovic C."/>
            <person name="Hall O."/>
            <person name="Minx P."/>
            <person name="Tomlinson C."/>
            <person name="Mitreva M."/>
            <person name="Nelson J."/>
            <person name="Hou S."/>
            <person name="Wollam A."/>
            <person name="Pepin K.H."/>
            <person name="Johnson M."/>
            <person name="Bhonagiri V."/>
            <person name="Nash W.E."/>
            <person name="Warren W."/>
            <person name="Chinwalla A."/>
            <person name="Mardis E.R."/>
            <person name="Wilson R.K."/>
        </authorList>
    </citation>
    <scope>NUCLEOTIDE SEQUENCE [LARGE SCALE GENOMIC DNA]</scope>
    <source>
        <strain evidence="1 2">ATCC 14685</strain>
    </source>
</reference>
<dbReference type="PANTHER" id="PTHR37952:SF2">
    <property type="entry name" value="PROTEIN CREA"/>
    <property type="match status" value="1"/>
</dbReference>
<dbReference type="STRING" id="546262.NEICINOT_03116"/>
<dbReference type="eggNOG" id="COG3045">
    <property type="taxonomic scope" value="Bacteria"/>
</dbReference>
<dbReference type="InterPro" id="IPR010292">
    <property type="entry name" value="Uncharacterised_CreA"/>
</dbReference>
<accession>D0W0F0</accession>
<dbReference type="Proteomes" id="UP000003294">
    <property type="component" value="Unassembled WGS sequence"/>
</dbReference>
<dbReference type="PANTHER" id="PTHR37952">
    <property type="match status" value="1"/>
</dbReference>
<dbReference type="Pfam" id="PF05981">
    <property type="entry name" value="CreA"/>
    <property type="match status" value="1"/>
</dbReference>
<comment type="caution">
    <text evidence="1">The sequence shown here is derived from an EMBL/GenBank/DDBJ whole genome shotgun (WGS) entry which is preliminary data.</text>
</comment>
<evidence type="ECO:0000313" key="2">
    <source>
        <dbReference type="Proteomes" id="UP000003294"/>
    </source>
</evidence>
<dbReference type="EMBL" id="ACDY02000001">
    <property type="protein sequence ID" value="EEZ72683.1"/>
    <property type="molecule type" value="Genomic_DNA"/>
</dbReference>